<reference evidence="1" key="2">
    <citation type="submission" date="2021-04" db="EMBL/GenBank/DDBJ databases">
        <authorList>
            <person name="Gilroy R."/>
        </authorList>
    </citation>
    <scope>NUCLEOTIDE SEQUENCE</scope>
    <source>
        <strain evidence="1">5032</strain>
    </source>
</reference>
<protein>
    <submittedName>
        <fullName evidence="1">Uncharacterized protein</fullName>
    </submittedName>
</protein>
<dbReference type="AlphaFoldDB" id="A0A9D2KP68"/>
<accession>A0A9D2KP68</accession>
<proteinExistence type="predicted"/>
<dbReference type="EMBL" id="DWZD01000018">
    <property type="protein sequence ID" value="HJA78447.1"/>
    <property type="molecule type" value="Genomic_DNA"/>
</dbReference>
<name>A0A9D2KP68_9BACT</name>
<evidence type="ECO:0000313" key="2">
    <source>
        <dbReference type="Proteomes" id="UP000823821"/>
    </source>
</evidence>
<dbReference type="Proteomes" id="UP000823821">
    <property type="component" value="Unassembled WGS sequence"/>
</dbReference>
<organism evidence="1 2">
    <name type="scientific">Candidatus Desulfovibrio intestinavium</name>
    <dbReference type="NCBI Taxonomy" id="2838534"/>
    <lineage>
        <taxon>Bacteria</taxon>
        <taxon>Pseudomonadati</taxon>
        <taxon>Thermodesulfobacteriota</taxon>
        <taxon>Desulfovibrionia</taxon>
        <taxon>Desulfovibrionales</taxon>
        <taxon>Desulfovibrionaceae</taxon>
        <taxon>Desulfovibrio</taxon>
    </lineage>
</organism>
<reference evidence="1" key="1">
    <citation type="journal article" date="2021" name="PeerJ">
        <title>Extensive microbial diversity within the chicken gut microbiome revealed by metagenomics and culture.</title>
        <authorList>
            <person name="Gilroy R."/>
            <person name="Ravi A."/>
            <person name="Getino M."/>
            <person name="Pursley I."/>
            <person name="Horton D.L."/>
            <person name="Alikhan N.F."/>
            <person name="Baker D."/>
            <person name="Gharbi K."/>
            <person name="Hall N."/>
            <person name="Watson M."/>
            <person name="Adriaenssens E.M."/>
            <person name="Foster-Nyarko E."/>
            <person name="Jarju S."/>
            <person name="Secka A."/>
            <person name="Antonio M."/>
            <person name="Oren A."/>
            <person name="Chaudhuri R.R."/>
            <person name="La Ragione R."/>
            <person name="Hildebrand F."/>
            <person name="Pallen M.J."/>
        </authorList>
    </citation>
    <scope>NUCLEOTIDE SEQUENCE</scope>
    <source>
        <strain evidence="1">5032</strain>
    </source>
</reference>
<comment type="caution">
    <text evidence="1">The sequence shown here is derived from an EMBL/GenBank/DDBJ whole genome shotgun (WGS) entry which is preliminary data.</text>
</comment>
<sequence length="171" mass="18822">MNAHSSNQLASMANVQRGMSPVAPCFDEAVQRPLDAAGERTLEAIGLHGRSLVEQLEDLLDAEQEQFMNHLRRHLGDPATCEEKLHFSLNADGQLIVEGENSASEDLCQVVAEIPALQEDFQRLAKLALLSHGLDIACQAQAGLEQDGLDNPLFSRFHMSLKGSFSHFFVR</sequence>
<gene>
    <name evidence="1" type="ORF">H9784_02580</name>
</gene>
<evidence type="ECO:0000313" key="1">
    <source>
        <dbReference type="EMBL" id="HJA78447.1"/>
    </source>
</evidence>